<organism evidence="1 2">
    <name type="scientific">Salinimonas marina</name>
    <dbReference type="NCBI Taxonomy" id="2785918"/>
    <lineage>
        <taxon>Bacteria</taxon>
        <taxon>Pseudomonadati</taxon>
        <taxon>Pseudomonadota</taxon>
        <taxon>Gammaproteobacteria</taxon>
        <taxon>Alteromonadales</taxon>
        <taxon>Alteromonadaceae</taxon>
        <taxon>Alteromonas/Salinimonas group</taxon>
        <taxon>Salinimonas</taxon>
    </lineage>
</organism>
<accession>A0A7S9DZT7</accession>
<dbReference type="KEGG" id="smaa:IT774_07660"/>
<name>A0A7S9DZT7_9ALTE</name>
<sequence length="65" mass="7073">MTNEQKAVAFDAYTALQAQLNNANNQIQQTMPVIQAVAQMVGATEGTKLEDLPNMLKQKLAEKPA</sequence>
<evidence type="ECO:0000313" key="2">
    <source>
        <dbReference type="Proteomes" id="UP000595095"/>
    </source>
</evidence>
<gene>
    <name evidence="1" type="ORF">IT774_07660</name>
</gene>
<protein>
    <submittedName>
        <fullName evidence="1">Uncharacterized protein</fullName>
    </submittedName>
</protein>
<keyword evidence="2" id="KW-1185">Reference proteome</keyword>
<dbReference type="Proteomes" id="UP000595095">
    <property type="component" value="Chromosome"/>
</dbReference>
<dbReference type="AlphaFoldDB" id="A0A7S9DZT7"/>
<dbReference type="RefSeq" id="WP_195812043.1">
    <property type="nucleotide sequence ID" value="NZ_CP064795.1"/>
</dbReference>
<dbReference type="EMBL" id="CP064795">
    <property type="protein sequence ID" value="QPG06971.1"/>
    <property type="molecule type" value="Genomic_DNA"/>
</dbReference>
<evidence type="ECO:0000313" key="1">
    <source>
        <dbReference type="EMBL" id="QPG06971.1"/>
    </source>
</evidence>
<reference evidence="1 2" key="1">
    <citation type="submission" date="2020-11" db="EMBL/GenBank/DDBJ databases">
        <title>Complete genome sequence for Salinimonas sp. strain G2-b.</title>
        <authorList>
            <person name="Park S.-J."/>
        </authorList>
    </citation>
    <scope>NUCLEOTIDE SEQUENCE [LARGE SCALE GENOMIC DNA]</scope>
    <source>
        <strain evidence="1 2">G2-b</strain>
    </source>
</reference>
<proteinExistence type="predicted"/>